<name>A0A099K8D4_COLPS</name>
<dbReference type="GO" id="GO:0032049">
    <property type="term" value="P:cardiolipin biosynthetic process"/>
    <property type="evidence" value="ECO:0007669"/>
    <property type="project" value="UniProtKB-ARBA"/>
</dbReference>
<evidence type="ECO:0000313" key="3">
    <source>
        <dbReference type="Proteomes" id="UP000029843"/>
    </source>
</evidence>
<evidence type="ECO:0000313" key="2">
    <source>
        <dbReference type="EMBL" id="KGJ87009.1"/>
    </source>
</evidence>
<dbReference type="Proteomes" id="UP000029843">
    <property type="component" value="Unassembled WGS sequence"/>
</dbReference>
<dbReference type="AlphaFoldDB" id="A0A099K8D4"/>
<feature type="domain" description="PLD phosphodiesterase" evidence="1">
    <location>
        <begin position="167"/>
        <end position="194"/>
    </location>
</feature>
<protein>
    <submittedName>
        <fullName evidence="2">Phospholipase D-like domain containing protein</fullName>
    </submittedName>
</protein>
<comment type="caution">
    <text evidence="2">The sequence shown here is derived from an EMBL/GenBank/DDBJ whole genome shotgun (WGS) entry which is preliminary data.</text>
</comment>
<dbReference type="CDD" id="cd09111">
    <property type="entry name" value="PLDc_ymdC_like_1"/>
    <property type="match status" value="1"/>
</dbReference>
<organism evidence="2 3">
    <name type="scientific">Colwellia psychrerythraea</name>
    <name type="common">Vibrio psychroerythus</name>
    <dbReference type="NCBI Taxonomy" id="28229"/>
    <lineage>
        <taxon>Bacteria</taxon>
        <taxon>Pseudomonadati</taxon>
        <taxon>Pseudomonadota</taxon>
        <taxon>Gammaproteobacteria</taxon>
        <taxon>Alteromonadales</taxon>
        <taxon>Colwelliaceae</taxon>
        <taxon>Colwellia</taxon>
    </lineage>
</organism>
<dbReference type="Pfam" id="PF13091">
    <property type="entry name" value="PLDc_2"/>
    <property type="match status" value="2"/>
</dbReference>
<dbReference type="CDD" id="cd09113">
    <property type="entry name" value="PLDc_ymdC_like_2"/>
    <property type="match status" value="1"/>
</dbReference>
<dbReference type="PATRIC" id="fig|28229.4.peg.3898"/>
<dbReference type="PANTHER" id="PTHR21248:SF12">
    <property type="entry name" value="CARDIOLIPIN SYNTHASE C"/>
    <property type="match status" value="1"/>
</dbReference>
<dbReference type="PANTHER" id="PTHR21248">
    <property type="entry name" value="CARDIOLIPIN SYNTHASE"/>
    <property type="match status" value="1"/>
</dbReference>
<dbReference type="RefSeq" id="WP_033095476.1">
    <property type="nucleotide sequence ID" value="NZ_JQED01000055.1"/>
</dbReference>
<accession>A0A099K8D4</accession>
<proteinExistence type="predicted"/>
<dbReference type="SMART" id="SM00155">
    <property type="entry name" value="PLDc"/>
    <property type="match status" value="2"/>
</dbReference>
<dbReference type="EMBL" id="JQED01000055">
    <property type="protein sequence ID" value="KGJ87009.1"/>
    <property type="molecule type" value="Genomic_DNA"/>
</dbReference>
<dbReference type="SUPFAM" id="SSF56024">
    <property type="entry name" value="Phospholipase D/nuclease"/>
    <property type="match status" value="2"/>
</dbReference>
<dbReference type="PROSITE" id="PS51257">
    <property type="entry name" value="PROKAR_LIPOPROTEIN"/>
    <property type="match status" value="1"/>
</dbReference>
<dbReference type="InterPro" id="IPR001736">
    <property type="entry name" value="PLipase_D/transphosphatidylase"/>
</dbReference>
<reference evidence="2 3" key="1">
    <citation type="submission" date="2014-08" db="EMBL/GenBank/DDBJ databases">
        <title>Genomic and Phenotypic Diversity of Colwellia psychrerythraea strains from Disparate Marine Basins.</title>
        <authorList>
            <person name="Techtmann S.M."/>
            <person name="Stelling S.C."/>
            <person name="Utturkar S.M."/>
            <person name="Alshibli N."/>
            <person name="Harris A."/>
            <person name="Brown S.D."/>
            <person name="Hazen T.C."/>
        </authorList>
    </citation>
    <scope>NUCLEOTIDE SEQUENCE [LARGE SCALE GENOMIC DNA]</scope>
    <source>
        <strain evidence="2 3">ND2E</strain>
    </source>
</reference>
<feature type="domain" description="PLD phosphodiesterase" evidence="1">
    <location>
        <begin position="405"/>
        <end position="432"/>
    </location>
</feature>
<gene>
    <name evidence="2" type="ORF">ND2E_0416</name>
</gene>
<evidence type="ECO:0000259" key="1">
    <source>
        <dbReference type="PROSITE" id="PS50035"/>
    </source>
</evidence>
<sequence length="510" mass="57674">MLLFQRISVTMLLVATLIGCASLPEEIEHTIEPISIHSTSTLSELTNTYRLSQVTPKTSAVLLQDTGWDALAQRLALIETAENSIDIQYYIWNSDTSGHYLANRLIAAADRGVKVRVMLDDINLNERENLLTTIDSHPQIEIRIFNPIPSRSGAAKWLNVLGDFSRLNRRMHNKSFTVDGALSIVGGRNIGNEYFDLSDEINFRDRDALVMGSVVTDIQISFAEYWNSRWSYPVNLLGGKASSETPVLDEVTTPSYKNYPALPEGKKVAQRFIEEVLNEMSWVQARFISDRPVPIDEDNTTTPKTTAKFLSELARQSNQEIVLESAYLIFDDRQLDELQILTSNGIQLKALTNSMASNDLITNHSGYAGRRKDMLKQGIQLFELKPDTRLCKESTRDLSKCAPTTAYGLHAKSIVFDKKIAVVGSFNFNLRSTYLNTESLLVIESHSIAESLADDMELAMSEENSWRLNLREGKIRWHSGKDEWDKEPETELSQRVKSNFLQLLPIEKYL</sequence>
<dbReference type="Gene3D" id="3.30.870.10">
    <property type="entry name" value="Endonuclease Chain A"/>
    <property type="match status" value="2"/>
</dbReference>
<dbReference type="OrthoDB" id="9814092at2"/>
<dbReference type="PROSITE" id="PS50035">
    <property type="entry name" value="PLD"/>
    <property type="match status" value="2"/>
</dbReference>
<dbReference type="InterPro" id="IPR025202">
    <property type="entry name" value="PLD-like_dom"/>
</dbReference>
<dbReference type="GO" id="GO:0030572">
    <property type="term" value="F:phosphatidyltransferase activity"/>
    <property type="evidence" value="ECO:0007669"/>
    <property type="project" value="UniProtKB-ARBA"/>
</dbReference>